<dbReference type="InterPro" id="IPR044855">
    <property type="entry name" value="CoA-Trfase_III_dom3_sf"/>
</dbReference>
<dbReference type="Gene3D" id="3.40.50.10540">
    <property type="entry name" value="Crotonobetainyl-coa:carnitine coa-transferase, domain 1"/>
    <property type="match status" value="1"/>
</dbReference>
<gene>
    <name evidence="1" type="ORF">E8K88_11725</name>
</gene>
<evidence type="ECO:0000313" key="2">
    <source>
        <dbReference type="Proteomes" id="UP000306236"/>
    </source>
</evidence>
<name>A0A4V3YWV1_9BURK</name>
<dbReference type="InterPro" id="IPR003673">
    <property type="entry name" value="CoA-Trfase_fam_III"/>
</dbReference>
<organism evidence="1 2">
    <name type="scientific">Lampropedia aestuarii</name>
    <dbReference type="NCBI Taxonomy" id="2562762"/>
    <lineage>
        <taxon>Bacteria</taxon>
        <taxon>Pseudomonadati</taxon>
        <taxon>Pseudomonadota</taxon>
        <taxon>Betaproteobacteria</taxon>
        <taxon>Burkholderiales</taxon>
        <taxon>Comamonadaceae</taxon>
        <taxon>Lampropedia</taxon>
    </lineage>
</organism>
<keyword evidence="2" id="KW-1185">Reference proteome</keyword>
<evidence type="ECO:0000313" key="1">
    <source>
        <dbReference type="EMBL" id="THJ32642.1"/>
    </source>
</evidence>
<dbReference type="PANTHER" id="PTHR48228:SF5">
    <property type="entry name" value="ALPHA-METHYLACYL-COA RACEMASE"/>
    <property type="match status" value="1"/>
</dbReference>
<dbReference type="Proteomes" id="UP000306236">
    <property type="component" value="Unassembled WGS sequence"/>
</dbReference>
<dbReference type="Gene3D" id="3.30.1540.10">
    <property type="entry name" value="formyl-coa transferase, domain 3"/>
    <property type="match status" value="1"/>
</dbReference>
<accession>A0A4V3YWV1</accession>
<keyword evidence="1" id="KW-0808">Transferase</keyword>
<dbReference type="AlphaFoldDB" id="A0A4V3YWV1"/>
<dbReference type="OrthoDB" id="9797653at2"/>
<reference evidence="1 2" key="1">
    <citation type="submission" date="2019-04" db="EMBL/GenBank/DDBJ databases">
        <title>Lampropedia sp YIM MLB12 draf genome.</title>
        <authorList>
            <person name="Wang Y.-X."/>
        </authorList>
    </citation>
    <scope>NUCLEOTIDE SEQUENCE [LARGE SCALE GENOMIC DNA]</scope>
    <source>
        <strain evidence="1 2">YIM MLB12</strain>
    </source>
</reference>
<dbReference type="SUPFAM" id="SSF89796">
    <property type="entry name" value="CoA-transferase family III (CaiB/BaiF)"/>
    <property type="match status" value="1"/>
</dbReference>
<dbReference type="PANTHER" id="PTHR48228">
    <property type="entry name" value="SUCCINYL-COA--D-CITRAMALATE COA-TRANSFERASE"/>
    <property type="match status" value="1"/>
</dbReference>
<sequence>MHSVSQTLAGCRILSVALNLPGPAALMRLATMGAACTKLEQPSANGNITTSDPMGQYAPHAYRELHAGIDILHADLKTAEGQQQAQAVLAQTDVLLTSMRPAALVRLGWDWASLHAQFPQLNMVQIVGATGARSNEAGHDLTYQAEAGLVTSLQMPASLMADMAGALMASEAVLQALLLRQRSGQGQVLEVGLLEAAQWLGIPRRWGMTTPDGVTGGAHAGYRIYACQDGRVAIAALEPHFTQRLWEQVSPDSAVPAMDHPSTQQAIAAFCASHSCTQLNALAAQYDLPLVTMAD</sequence>
<dbReference type="InterPro" id="IPR023606">
    <property type="entry name" value="CoA-Trfase_III_dom_1_sf"/>
</dbReference>
<dbReference type="EMBL" id="SSWX01000014">
    <property type="protein sequence ID" value="THJ32642.1"/>
    <property type="molecule type" value="Genomic_DNA"/>
</dbReference>
<dbReference type="RefSeq" id="WP_136406858.1">
    <property type="nucleotide sequence ID" value="NZ_SSWX01000014.1"/>
</dbReference>
<proteinExistence type="predicted"/>
<dbReference type="InterPro" id="IPR050509">
    <property type="entry name" value="CoA-transferase_III"/>
</dbReference>
<comment type="caution">
    <text evidence="1">The sequence shown here is derived from an EMBL/GenBank/DDBJ whole genome shotgun (WGS) entry which is preliminary data.</text>
</comment>
<dbReference type="GO" id="GO:0016740">
    <property type="term" value="F:transferase activity"/>
    <property type="evidence" value="ECO:0007669"/>
    <property type="project" value="UniProtKB-KW"/>
</dbReference>
<protein>
    <submittedName>
        <fullName evidence="1">CoA transferase</fullName>
    </submittedName>
</protein>
<dbReference type="Pfam" id="PF02515">
    <property type="entry name" value="CoA_transf_3"/>
    <property type="match status" value="1"/>
</dbReference>